<dbReference type="AlphaFoldDB" id="A0A1N6D5J4"/>
<proteinExistence type="predicted"/>
<dbReference type="OrthoDB" id="336094at2"/>
<protein>
    <submittedName>
        <fullName evidence="2">SnoaL-like domain-containing protein</fullName>
    </submittedName>
</protein>
<reference evidence="2 3" key="1">
    <citation type="submission" date="2016-11" db="EMBL/GenBank/DDBJ databases">
        <authorList>
            <person name="Jaros S."/>
            <person name="Januszkiewicz K."/>
            <person name="Wedrychowicz H."/>
        </authorList>
    </citation>
    <scope>NUCLEOTIDE SEQUENCE [LARGE SCALE GENOMIC DNA]</scope>
    <source>
        <strain evidence="2 3">DSM 24787</strain>
    </source>
</reference>
<evidence type="ECO:0000313" key="3">
    <source>
        <dbReference type="Proteomes" id="UP000185003"/>
    </source>
</evidence>
<dbReference type="STRING" id="536979.SAMN04488055_0302"/>
<dbReference type="InterPro" id="IPR046860">
    <property type="entry name" value="SnoaL_5"/>
</dbReference>
<sequence length="119" mass="13540">MTTQELAVKLANYCREGQFETVMKEMFADDVVSIEPYPTPGFEKETKGKEACFAKAELFNSMVQEVHSIAVSEPLVAENTIAFTLDMELTMKERGRTKMNELCVYTVKDGKITAEQFFY</sequence>
<dbReference type="Gene3D" id="3.10.450.50">
    <property type="match status" value="1"/>
</dbReference>
<feature type="domain" description="SnoaL-like" evidence="1">
    <location>
        <begin position="1"/>
        <end position="119"/>
    </location>
</feature>
<organism evidence="2 3">
    <name type="scientific">Chitinophaga niabensis</name>
    <dbReference type="NCBI Taxonomy" id="536979"/>
    <lineage>
        <taxon>Bacteria</taxon>
        <taxon>Pseudomonadati</taxon>
        <taxon>Bacteroidota</taxon>
        <taxon>Chitinophagia</taxon>
        <taxon>Chitinophagales</taxon>
        <taxon>Chitinophagaceae</taxon>
        <taxon>Chitinophaga</taxon>
    </lineage>
</organism>
<evidence type="ECO:0000259" key="1">
    <source>
        <dbReference type="Pfam" id="PF20409"/>
    </source>
</evidence>
<gene>
    <name evidence="2" type="ORF">SAMN04488055_0302</name>
</gene>
<evidence type="ECO:0000313" key="2">
    <source>
        <dbReference type="EMBL" id="SIN66029.1"/>
    </source>
</evidence>
<keyword evidence="3" id="KW-1185">Reference proteome</keyword>
<dbReference type="EMBL" id="FSRA01000001">
    <property type="protein sequence ID" value="SIN66029.1"/>
    <property type="molecule type" value="Genomic_DNA"/>
</dbReference>
<dbReference type="SUPFAM" id="SSF54427">
    <property type="entry name" value="NTF2-like"/>
    <property type="match status" value="1"/>
</dbReference>
<dbReference type="Proteomes" id="UP000185003">
    <property type="component" value="Unassembled WGS sequence"/>
</dbReference>
<dbReference type="InterPro" id="IPR032710">
    <property type="entry name" value="NTF2-like_dom_sf"/>
</dbReference>
<name>A0A1N6D5J4_9BACT</name>
<accession>A0A1N6D5J4</accession>
<dbReference type="RefSeq" id="WP_074237411.1">
    <property type="nucleotide sequence ID" value="NZ_FSRA01000001.1"/>
</dbReference>
<dbReference type="Pfam" id="PF20409">
    <property type="entry name" value="SnoaL_5"/>
    <property type="match status" value="1"/>
</dbReference>